<dbReference type="GO" id="GO:0005886">
    <property type="term" value="C:plasma membrane"/>
    <property type="evidence" value="ECO:0007669"/>
    <property type="project" value="TreeGrafter"/>
</dbReference>
<feature type="region of interest" description="Disordered" evidence="8">
    <location>
        <begin position="235"/>
        <end position="291"/>
    </location>
</feature>
<name>A0A553NX05_TIGCA</name>
<organism evidence="10 11">
    <name type="scientific">Tigriopus californicus</name>
    <name type="common">Marine copepod</name>
    <dbReference type="NCBI Taxonomy" id="6832"/>
    <lineage>
        <taxon>Eukaryota</taxon>
        <taxon>Metazoa</taxon>
        <taxon>Ecdysozoa</taxon>
        <taxon>Arthropoda</taxon>
        <taxon>Crustacea</taxon>
        <taxon>Multicrustacea</taxon>
        <taxon>Hexanauplia</taxon>
        <taxon>Copepoda</taxon>
        <taxon>Harpacticoida</taxon>
        <taxon>Harpacticidae</taxon>
        <taxon>Tigriopus</taxon>
    </lineage>
</organism>
<dbReference type="PANTHER" id="PTHR11304">
    <property type="entry name" value="EPHRIN"/>
    <property type="match status" value="1"/>
</dbReference>
<dbReference type="EMBL" id="VCGU01000009">
    <property type="protein sequence ID" value="TRY69962.1"/>
    <property type="molecule type" value="Genomic_DNA"/>
</dbReference>
<keyword evidence="4" id="KW-1015">Disulfide bond</keyword>
<comment type="caution">
    <text evidence="6">Lacks conserved residue(s) required for the propagation of feature annotation.</text>
</comment>
<evidence type="ECO:0000259" key="9">
    <source>
        <dbReference type="PROSITE" id="PS51551"/>
    </source>
</evidence>
<comment type="caution">
    <text evidence="10">The sequence shown here is derived from an EMBL/GenBank/DDBJ whole genome shotgun (WGS) entry which is preliminary data.</text>
</comment>
<dbReference type="PANTHER" id="PTHR11304:SF29">
    <property type="entry name" value="EPHRIN"/>
    <property type="match status" value="1"/>
</dbReference>
<dbReference type="Pfam" id="PF00812">
    <property type="entry name" value="Ephrin"/>
    <property type="match status" value="1"/>
</dbReference>
<dbReference type="InterPro" id="IPR008972">
    <property type="entry name" value="Cupredoxin"/>
</dbReference>
<evidence type="ECO:0000256" key="8">
    <source>
        <dbReference type="SAM" id="MobiDB-lite"/>
    </source>
</evidence>
<reference evidence="10 11" key="1">
    <citation type="journal article" date="2018" name="Nat. Ecol. Evol.">
        <title>Genomic signatures of mitonuclear coevolution across populations of Tigriopus californicus.</title>
        <authorList>
            <person name="Barreto F.S."/>
            <person name="Watson E.T."/>
            <person name="Lima T.G."/>
            <person name="Willett C.S."/>
            <person name="Edmands S."/>
            <person name="Li W."/>
            <person name="Burton R.S."/>
        </authorList>
    </citation>
    <scope>NUCLEOTIDE SEQUENCE [LARGE SCALE GENOMIC DNA]</scope>
    <source>
        <strain evidence="10 11">San Diego</strain>
    </source>
</reference>
<dbReference type="AlphaFoldDB" id="A0A553NX05"/>
<evidence type="ECO:0000256" key="2">
    <source>
        <dbReference type="ARBA" id="ARBA00022729"/>
    </source>
</evidence>
<sequence length="364" mass="41865">MDQYGDLIQIVNSKKKRQKRKENPHTLARSWFSPFFGFKMVGVLTTSKTQRLFILIRQAICYVVLLQQFLIIVPLCEAVQESHYLHWNTSNPIFRIDNTDHIIDVNRGNQAWEYDQVNIICPLYKPGTRAEEIEQYVIYSVSKDEYESCRITDPHPRIIAQCNNPHRLLYFTITFRSFTPTPGGMEFQPGQDYYFISTSAKSDLHRRLGGHCSTHNMKVQFRVADNRHENHVRLANNPRYRPHQPYHDPSRQGVKVPSSTGEGSLPQTSPTVATTTAKPLDSHGYLDNSQGKLPRYYGDLSHYDNLSEKKRHEYDVHPNDIIKHEASRMAAATSKAASRSTHLDLVPCFLAMLIVFHLSSLHAS</sequence>
<gene>
    <name evidence="10" type="ORF">TCAL_04887</name>
</gene>
<evidence type="ECO:0000313" key="10">
    <source>
        <dbReference type="EMBL" id="TRY69962.1"/>
    </source>
</evidence>
<evidence type="ECO:0000256" key="5">
    <source>
        <dbReference type="ARBA" id="ARBA00023180"/>
    </source>
</evidence>
<dbReference type="GO" id="GO:0048013">
    <property type="term" value="P:ephrin receptor signaling pathway"/>
    <property type="evidence" value="ECO:0007669"/>
    <property type="project" value="TreeGrafter"/>
</dbReference>
<accession>A0A553NX05</accession>
<evidence type="ECO:0000256" key="6">
    <source>
        <dbReference type="PROSITE-ProRule" id="PRU00884"/>
    </source>
</evidence>
<dbReference type="STRING" id="6832.A0A553NX05"/>
<comment type="similarity">
    <text evidence="6 7">Belongs to the ephrin family.</text>
</comment>
<keyword evidence="2" id="KW-0732">Signal</keyword>
<evidence type="ECO:0000256" key="7">
    <source>
        <dbReference type="RuleBase" id="RU004375"/>
    </source>
</evidence>
<dbReference type="GO" id="GO:0046875">
    <property type="term" value="F:ephrin receptor binding"/>
    <property type="evidence" value="ECO:0007669"/>
    <property type="project" value="TreeGrafter"/>
</dbReference>
<dbReference type="InterPro" id="IPR001799">
    <property type="entry name" value="Ephrin_RBD"/>
</dbReference>
<evidence type="ECO:0000313" key="11">
    <source>
        <dbReference type="Proteomes" id="UP000318571"/>
    </source>
</evidence>
<feature type="compositionally biased region" description="Polar residues" evidence="8">
    <location>
        <begin position="257"/>
        <end position="277"/>
    </location>
</feature>
<keyword evidence="5" id="KW-0325">Glycoprotein</keyword>
<dbReference type="PROSITE" id="PS51551">
    <property type="entry name" value="EPHRIN_RBD_2"/>
    <property type="match status" value="1"/>
</dbReference>
<evidence type="ECO:0000256" key="4">
    <source>
        <dbReference type="ARBA" id="ARBA00023157"/>
    </source>
</evidence>
<dbReference type="InterPro" id="IPR031328">
    <property type="entry name" value="Ephrin"/>
</dbReference>
<dbReference type="CDD" id="cd02675">
    <property type="entry name" value="Ephrin_ectodomain"/>
    <property type="match status" value="1"/>
</dbReference>
<dbReference type="Proteomes" id="UP000318571">
    <property type="component" value="Chromosome 9"/>
</dbReference>
<keyword evidence="11" id="KW-1185">Reference proteome</keyword>
<evidence type="ECO:0000256" key="1">
    <source>
        <dbReference type="ARBA" id="ARBA00004370"/>
    </source>
</evidence>
<protein>
    <recommendedName>
        <fullName evidence="9">Ephrin RBD domain-containing protein</fullName>
    </recommendedName>
</protein>
<dbReference type="SUPFAM" id="SSF49503">
    <property type="entry name" value="Cupredoxins"/>
    <property type="match status" value="1"/>
</dbReference>
<keyword evidence="3 7" id="KW-0472">Membrane</keyword>
<dbReference type="PRINTS" id="PR01347">
    <property type="entry name" value="EPHRIN"/>
</dbReference>
<evidence type="ECO:0000256" key="3">
    <source>
        <dbReference type="ARBA" id="ARBA00023136"/>
    </source>
</evidence>
<dbReference type="Gene3D" id="2.60.40.420">
    <property type="entry name" value="Cupredoxins - blue copper proteins"/>
    <property type="match status" value="1"/>
</dbReference>
<comment type="subcellular location">
    <subcellularLocation>
        <location evidence="1">Membrane</location>
    </subcellularLocation>
</comment>
<dbReference type="GO" id="GO:0007411">
    <property type="term" value="P:axon guidance"/>
    <property type="evidence" value="ECO:0007669"/>
    <property type="project" value="TreeGrafter"/>
</dbReference>
<feature type="domain" description="Ephrin RBD" evidence="9">
    <location>
        <begin position="80"/>
        <end position="223"/>
    </location>
</feature>
<proteinExistence type="inferred from homology"/>